<evidence type="ECO:0000313" key="5">
    <source>
        <dbReference type="EMBL" id="MDO7883079.1"/>
    </source>
</evidence>
<dbReference type="InterPro" id="IPR017853">
    <property type="entry name" value="GH"/>
</dbReference>
<gene>
    <name evidence="5" type="ORF">Q5716_12645</name>
</gene>
<dbReference type="PANTHER" id="PTHR42732:SF3">
    <property type="entry name" value="HYDROLASE"/>
    <property type="match status" value="1"/>
</dbReference>
<proteinExistence type="inferred from homology"/>
<dbReference type="GO" id="GO:0016787">
    <property type="term" value="F:hydrolase activity"/>
    <property type="evidence" value="ECO:0007669"/>
    <property type="project" value="UniProtKB-KW"/>
</dbReference>
<evidence type="ECO:0000259" key="4">
    <source>
        <dbReference type="Pfam" id="PF02837"/>
    </source>
</evidence>
<dbReference type="Pfam" id="PF02837">
    <property type="entry name" value="Glyco_hydro_2_N"/>
    <property type="match status" value="1"/>
</dbReference>
<dbReference type="InterPro" id="IPR008979">
    <property type="entry name" value="Galactose-bd-like_sf"/>
</dbReference>
<evidence type="ECO:0000256" key="1">
    <source>
        <dbReference type="ARBA" id="ARBA00007401"/>
    </source>
</evidence>
<dbReference type="Proteomes" id="UP001241072">
    <property type="component" value="Unassembled WGS sequence"/>
</dbReference>
<sequence length="628" mass="69713">MNTLAPLSGALAPSHPRPQLQRPGSPWTDLSGHWDFSHDDDDRGIADGWYTAGTAADAAFDRQIVVPYPPESTASGIADTGVHPIVWYRRVLPVQRRNGRRALVHFGAVDYRADVWLDGQYLGSHEGGSTPFWFDVTDLLAEGPSSPVLVVRAHDATRDVAQPRGKQDWQDDPHGIWYERTTGIWQPVWIEEVPELFIEHLSWTPDLTSGSVELAVELNRDPSPETTVGVVLHLGGEVLERVTFAPGARTATHSIRIDRYRNGPEQGSLQWSPENPCLIEAIVTVTGAGAGDEVASYFGMRSASVANGHFLLNDRPYYVRSVLEQGFWPESHLAAPSDDALRGEVELIKALGFNAARIHQKVEDPRFLYWADRLGLLIWGENASAYEFSPTAIERMTTEWISVIKRDRSHPCIVTWVPLNESWGVPQISLDPAQLSYAQGLYHLTKALDPTRPVVSNDGWEHADSDIWTVHDYGTTHAEVAASYANAETALELMDSIGPVGRRMRLLDVADRGQPLMVTEFGGVGYVNPGDDKAWGYSTAQTPEEFEALLRALFSAIQLSPVVAGFCYTQFSDTRQEANGLVDADRRPKLPVATIRSIVIGDRVDTTWQRRPRRPDHDLIDPDLVDTE</sequence>
<dbReference type="Pfam" id="PF02836">
    <property type="entry name" value="Glyco_hydro_2_C"/>
    <property type="match status" value="1"/>
</dbReference>
<dbReference type="InterPro" id="IPR051913">
    <property type="entry name" value="GH2_Domain-Containing"/>
</dbReference>
<dbReference type="SUPFAM" id="SSF49785">
    <property type="entry name" value="Galactose-binding domain-like"/>
    <property type="match status" value="1"/>
</dbReference>
<dbReference type="InterPro" id="IPR006103">
    <property type="entry name" value="Glyco_hydro_2_cat"/>
</dbReference>
<keyword evidence="6" id="KW-1185">Reference proteome</keyword>
<dbReference type="RefSeq" id="WP_305003509.1">
    <property type="nucleotide sequence ID" value="NZ_JAUQUB010000003.1"/>
</dbReference>
<dbReference type="Gene3D" id="3.20.20.80">
    <property type="entry name" value="Glycosidases"/>
    <property type="match status" value="1"/>
</dbReference>
<feature type="domain" description="Glycosyl hydrolases family 2 sugar binding" evidence="4">
    <location>
        <begin position="29"/>
        <end position="150"/>
    </location>
</feature>
<accession>A0ABT9BQ60</accession>
<feature type="domain" description="Glycoside hydrolase family 2 catalytic" evidence="3">
    <location>
        <begin position="305"/>
        <end position="523"/>
    </location>
</feature>
<name>A0ABT9BQ60_9MICO</name>
<evidence type="ECO:0000256" key="2">
    <source>
        <dbReference type="SAM" id="MobiDB-lite"/>
    </source>
</evidence>
<dbReference type="SUPFAM" id="SSF51445">
    <property type="entry name" value="(Trans)glycosidases"/>
    <property type="match status" value="1"/>
</dbReference>
<feature type="region of interest" description="Disordered" evidence="2">
    <location>
        <begin position="1"/>
        <end position="33"/>
    </location>
</feature>
<organism evidence="5 6">
    <name type="scientific">Antiquaquibacter soli</name>
    <dbReference type="NCBI Taxonomy" id="3064523"/>
    <lineage>
        <taxon>Bacteria</taxon>
        <taxon>Bacillati</taxon>
        <taxon>Actinomycetota</taxon>
        <taxon>Actinomycetes</taxon>
        <taxon>Micrococcales</taxon>
        <taxon>Microbacteriaceae</taxon>
        <taxon>Antiquaquibacter</taxon>
    </lineage>
</organism>
<dbReference type="EMBL" id="JAUQUB010000003">
    <property type="protein sequence ID" value="MDO7883079.1"/>
    <property type="molecule type" value="Genomic_DNA"/>
</dbReference>
<evidence type="ECO:0000259" key="3">
    <source>
        <dbReference type="Pfam" id="PF02836"/>
    </source>
</evidence>
<keyword evidence="5" id="KW-0378">Hydrolase</keyword>
<dbReference type="PANTHER" id="PTHR42732">
    <property type="entry name" value="BETA-GALACTOSIDASE"/>
    <property type="match status" value="1"/>
</dbReference>
<evidence type="ECO:0000313" key="6">
    <source>
        <dbReference type="Proteomes" id="UP001241072"/>
    </source>
</evidence>
<reference evidence="5 6" key="1">
    <citation type="submission" date="2023-07" db="EMBL/GenBank/DDBJ databases">
        <title>Protaetiibacter sp. nov WY-16 isolated from soil.</title>
        <authorList>
            <person name="Liu B."/>
            <person name="Wan Y."/>
        </authorList>
    </citation>
    <scope>NUCLEOTIDE SEQUENCE [LARGE SCALE GENOMIC DNA]</scope>
    <source>
        <strain evidence="5 6">WY-16</strain>
    </source>
</reference>
<dbReference type="Gene3D" id="2.60.120.260">
    <property type="entry name" value="Galactose-binding domain-like"/>
    <property type="match status" value="1"/>
</dbReference>
<dbReference type="InterPro" id="IPR006104">
    <property type="entry name" value="Glyco_hydro_2_N"/>
</dbReference>
<protein>
    <submittedName>
        <fullName evidence="5">Glycoside hydrolase family 2 TIM barrel-domain containing protein</fullName>
    </submittedName>
</protein>
<comment type="similarity">
    <text evidence="1">Belongs to the glycosyl hydrolase 2 family.</text>
</comment>
<comment type="caution">
    <text evidence="5">The sequence shown here is derived from an EMBL/GenBank/DDBJ whole genome shotgun (WGS) entry which is preliminary data.</text>
</comment>